<evidence type="ECO:0000256" key="8">
    <source>
        <dbReference type="ARBA" id="ARBA00023125"/>
    </source>
</evidence>
<keyword evidence="9" id="KW-0234">DNA repair</keyword>
<keyword evidence="6" id="KW-0269">Exonuclease</keyword>
<dbReference type="InterPro" id="IPR038726">
    <property type="entry name" value="PDDEXK_AddAB-type"/>
</dbReference>
<comment type="catalytic activity">
    <reaction evidence="11">
        <text>Couples ATP hydrolysis with the unwinding of duplex DNA by translocating in the 3'-5' direction.</text>
        <dbReference type="EC" id="5.6.2.4"/>
    </reaction>
</comment>
<evidence type="ECO:0000256" key="10">
    <source>
        <dbReference type="ARBA" id="ARBA00023235"/>
    </source>
</evidence>
<dbReference type="Pfam" id="PF12705">
    <property type="entry name" value="PDDEXK_1"/>
    <property type="match status" value="1"/>
</dbReference>
<dbReference type="InterPro" id="IPR000212">
    <property type="entry name" value="DNA_helicase_UvrD/REP"/>
</dbReference>
<evidence type="ECO:0000256" key="9">
    <source>
        <dbReference type="ARBA" id="ARBA00023204"/>
    </source>
</evidence>
<evidence type="ECO:0000256" key="12">
    <source>
        <dbReference type="ARBA" id="ARBA00034808"/>
    </source>
</evidence>
<dbReference type="SUPFAM" id="SSF52540">
    <property type="entry name" value="P-loop containing nucleoside triphosphate hydrolases"/>
    <property type="match status" value="1"/>
</dbReference>
<dbReference type="PROSITE" id="PS51198">
    <property type="entry name" value="UVRD_HELICASE_ATP_BIND"/>
    <property type="match status" value="1"/>
</dbReference>
<dbReference type="Gene3D" id="3.90.320.10">
    <property type="match status" value="1"/>
</dbReference>
<dbReference type="Pfam" id="PF00580">
    <property type="entry name" value="UvrD-helicase"/>
    <property type="match status" value="1"/>
</dbReference>
<dbReference type="PROSITE" id="PS51217">
    <property type="entry name" value="UVRD_HELICASE_CTER"/>
    <property type="match status" value="1"/>
</dbReference>
<dbReference type="PANTHER" id="PTHR11070:SF67">
    <property type="entry name" value="DNA 3'-5' HELICASE"/>
    <property type="match status" value="1"/>
</dbReference>
<evidence type="ECO:0000256" key="7">
    <source>
        <dbReference type="ARBA" id="ARBA00022840"/>
    </source>
</evidence>
<evidence type="ECO:0000256" key="6">
    <source>
        <dbReference type="ARBA" id="ARBA00022839"/>
    </source>
</evidence>
<keyword evidence="1" id="KW-0540">Nuclease</keyword>
<dbReference type="EMBL" id="BAABJH010000001">
    <property type="protein sequence ID" value="GAA4892582.1"/>
    <property type="molecule type" value="Genomic_DNA"/>
</dbReference>
<gene>
    <name evidence="17" type="ORF">GCM10023311_16350</name>
</gene>
<organism evidence="17 18">
    <name type="scientific">Flaviramulus aquimarinus</name>
    <dbReference type="NCBI Taxonomy" id="1170456"/>
    <lineage>
        <taxon>Bacteria</taxon>
        <taxon>Pseudomonadati</taxon>
        <taxon>Bacteroidota</taxon>
        <taxon>Flavobacteriia</taxon>
        <taxon>Flavobacteriales</taxon>
        <taxon>Flavobacteriaceae</taxon>
        <taxon>Flaviramulus</taxon>
    </lineage>
</organism>
<dbReference type="RefSeq" id="WP_345273632.1">
    <property type="nucleotide sequence ID" value="NZ_BAABJH010000001.1"/>
</dbReference>
<keyword evidence="18" id="KW-1185">Reference proteome</keyword>
<keyword evidence="4 14" id="KW-0378">Hydrolase</keyword>
<evidence type="ECO:0000259" key="15">
    <source>
        <dbReference type="PROSITE" id="PS51198"/>
    </source>
</evidence>
<keyword evidence="7 14" id="KW-0067">ATP-binding</keyword>
<evidence type="ECO:0000313" key="17">
    <source>
        <dbReference type="EMBL" id="GAA4892582.1"/>
    </source>
</evidence>
<dbReference type="Pfam" id="PF13361">
    <property type="entry name" value="UvrD_C"/>
    <property type="match status" value="2"/>
</dbReference>
<proteinExistence type="predicted"/>
<evidence type="ECO:0000313" key="18">
    <source>
        <dbReference type="Proteomes" id="UP001500433"/>
    </source>
</evidence>
<evidence type="ECO:0000256" key="1">
    <source>
        <dbReference type="ARBA" id="ARBA00022722"/>
    </source>
</evidence>
<evidence type="ECO:0000256" key="13">
    <source>
        <dbReference type="ARBA" id="ARBA00048988"/>
    </source>
</evidence>
<feature type="binding site" evidence="14">
    <location>
        <begin position="12"/>
        <end position="19"/>
    </location>
    <ligand>
        <name>ATP</name>
        <dbReference type="ChEBI" id="CHEBI:30616"/>
    </ligand>
</feature>
<keyword evidence="10" id="KW-0413">Isomerase</keyword>
<dbReference type="Proteomes" id="UP001500433">
    <property type="component" value="Unassembled WGS sequence"/>
</dbReference>
<name>A0ABP9F4A8_9FLAO</name>
<accession>A0ABP9F4A8</accession>
<dbReference type="InterPro" id="IPR014016">
    <property type="entry name" value="UvrD-like_ATP-bd"/>
</dbReference>
<sequence>MQTNHAFTIYNASAGSGKTYTLVKEYLKILFRSKNPEQFKRILAITFTNKAVAEMKERIIETLKTFSDKAILEAPDSMFKTICNELEIKPKSLHQKSKKTLNSIIHNYAAFDISTIDGFTHKLIRTFAYDLKLPLNFEVELDQDVLLNEAVDSLISKAGIDKELTKVLVDFAIEKADDDKSWDVAFDFNKIAKLLVNENDIPFIETLKDKTLDDFKTLKTQLKKEFSVLEMNIVQKAQTILTLIQEAGLEFNDFSGGYLPKHFKKLADKIFNVNLEAKWQEDIETKTLYPKRVTDAIAGIIEQIQPQIASAFMETKQAIFHLKFLKGVYKNITPLSVLNAINKELSFLKEDQNKMLISEFNAIISKEIRNQPTPFIYERIGEKFNHYFIDEFQDTSVMQWQNLIPLLENSLSTKTGSTMLVGDAKQAIYRWRGGKAEQFIGLFNKDNPFYIKKHIKNLPSNFRSFKEIIHFNNGFFKFLATQVFKNDEYKTLYENAHQDITKKDEGYVELSFLDFEKDDDRDDIFPSEVLKTIRKSLKNGFALKDICVLVRKKKEGIAVANYLSQNYIPIISSETLLINNSPEVVFINDLLGLLIQPKNNELKIKVLNFLATLFNIKDKHDFFTNHISLPTSELFKSFEVFNISVSNTMLLQLPLYDLAETIVRCFDLVKSSNAYIQFYLDIVLDFSKKKGSNISGFLDYFEKKKESLSIISPKGQNAVQIMTIHKSKGLEFPVVIFPYADLDIYRELEPKEWFPLNKEKYNGFSHALLNYNKDFEHYGNEGKNIYNKHQSEQELDNINLLYVTLTRAVEQLYIISKKDISSKGEVNSKKYSGLLINYLQHLGLWNDSELTYHFGNPIAIETKRTSSSRETHIQNQFISTAKEKHNIKVVTKSGLLWDTNQQKAIEKGNLIHNIMSHIKTKDDIDFVISDFINASLINNEQASALKSTVLKIVEHPKLKTYYSSNNTIYNERDIITKDGVILRPDRVVITSENNTVIIDYKTGAEDKKHQQQLQLYQDVLETMTLNIKKKILIYINDDILVKDI</sequence>
<reference evidence="18" key="1">
    <citation type="journal article" date="2019" name="Int. J. Syst. Evol. Microbiol.">
        <title>The Global Catalogue of Microorganisms (GCM) 10K type strain sequencing project: providing services to taxonomists for standard genome sequencing and annotation.</title>
        <authorList>
            <consortium name="The Broad Institute Genomics Platform"/>
            <consortium name="The Broad Institute Genome Sequencing Center for Infectious Disease"/>
            <person name="Wu L."/>
            <person name="Ma J."/>
        </authorList>
    </citation>
    <scope>NUCLEOTIDE SEQUENCE [LARGE SCALE GENOMIC DNA]</scope>
    <source>
        <strain evidence="18">JCM 18274</strain>
    </source>
</reference>
<comment type="catalytic activity">
    <reaction evidence="13">
        <text>ATP + H2O = ADP + phosphate + H(+)</text>
        <dbReference type="Rhea" id="RHEA:13065"/>
        <dbReference type="ChEBI" id="CHEBI:15377"/>
        <dbReference type="ChEBI" id="CHEBI:15378"/>
        <dbReference type="ChEBI" id="CHEBI:30616"/>
        <dbReference type="ChEBI" id="CHEBI:43474"/>
        <dbReference type="ChEBI" id="CHEBI:456216"/>
        <dbReference type="EC" id="5.6.2.4"/>
    </reaction>
</comment>
<dbReference type="PANTHER" id="PTHR11070">
    <property type="entry name" value="UVRD / RECB / PCRA DNA HELICASE FAMILY MEMBER"/>
    <property type="match status" value="1"/>
</dbReference>
<protein>
    <recommendedName>
        <fullName evidence="12">DNA 3'-5' helicase</fullName>
        <ecNumber evidence="12">5.6.2.4</ecNumber>
    </recommendedName>
</protein>
<dbReference type="InterPro" id="IPR027417">
    <property type="entry name" value="P-loop_NTPase"/>
</dbReference>
<keyword evidence="5 14" id="KW-0347">Helicase</keyword>
<dbReference type="Gene3D" id="1.10.3170.10">
    <property type="entry name" value="Recbcd, chain B, domain 2"/>
    <property type="match status" value="1"/>
</dbReference>
<comment type="caution">
    <text evidence="17">The sequence shown here is derived from an EMBL/GenBank/DDBJ whole genome shotgun (WGS) entry which is preliminary data.</text>
</comment>
<feature type="domain" description="UvrD-like helicase C-terminal" evidence="16">
    <location>
        <begin position="490"/>
        <end position="729"/>
    </location>
</feature>
<evidence type="ECO:0000259" key="16">
    <source>
        <dbReference type="PROSITE" id="PS51217"/>
    </source>
</evidence>
<keyword evidence="8" id="KW-0238">DNA-binding</keyword>
<keyword evidence="3" id="KW-0227">DNA damage</keyword>
<evidence type="ECO:0000256" key="5">
    <source>
        <dbReference type="ARBA" id="ARBA00022806"/>
    </source>
</evidence>
<dbReference type="EC" id="5.6.2.4" evidence="12"/>
<feature type="domain" description="UvrD-like helicase ATP-binding" evidence="15">
    <location>
        <begin position="1"/>
        <end position="465"/>
    </location>
</feature>
<dbReference type="InterPro" id="IPR011604">
    <property type="entry name" value="PDDEXK-like_dom_sf"/>
</dbReference>
<evidence type="ECO:0000256" key="4">
    <source>
        <dbReference type="ARBA" id="ARBA00022801"/>
    </source>
</evidence>
<evidence type="ECO:0000256" key="2">
    <source>
        <dbReference type="ARBA" id="ARBA00022741"/>
    </source>
</evidence>
<evidence type="ECO:0000256" key="14">
    <source>
        <dbReference type="PROSITE-ProRule" id="PRU00560"/>
    </source>
</evidence>
<dbReference type="Gene3D" id="3.40.50.300">
    <property type="entry name" value="P-loop containing nucleotide triphosphate hydrolases"/>
    <property type="match status" value="3"/>
</dbReference>
<evidence type="ECO:0000256" key="3">
    <source>
        <dbReference type="ARBA" id="ARBA00022763"/>
    </source>
</evidence>
<dbReference type="InterPro" id="IPR014017">
    <property type="entry name" value="DNA_helicase_UvrD-like_C"/>
</dbReference>
<evidence type="ECO:0000256" key="11">
    <source>
        <dbReference type="ARBA" id="ARBA00034617"/>
    </source>
</evidence>
<keyword evidence="2 14" id="KW-0547">Nucleotide-binding</keyword>